<organism evidence="2 3">
    <name type="scientific">Idiomarina fontislapidosi</name>
    <dbReference type="NCBI Taxonomy" id="263723"/>
    <lineage>
        <taxon>Bacteria</taxon>
        <taxon>Pseudomonadati</taxon>
        <taxon>Pseudomonadota</taxon>
        <taxon>Gammaproteobacteria</taxon>
        <taxon>Alteromonadales</taxon>
        <taxon>Idiomarinaceae</taxon>
        <taxon>Idiomarina</taxon>
    </lineage>
</organism>
<reference evidence="3" key="1">
    <citation type="journal article" date="2018" name="Front. Microbiol.">
        <title>Genome-Based Analysis Reveals the Taxonomy and Diversity of the Family Idiomarinaceae.</title>
        <authorList>
            <person name="Liu Y."/>
            <person name="Lai Q."/>
            <person name="Shao Z."/>
        </authorList>
    </citation>
    <scope>NUCLEOTIDE SEQUENCE [LARGE SCALE GENOMIC DNA]</scope>
    <source>
        <strain evidence="3">F23</strain>
    </source>
</reference>
<dbReference type="Proteomes" id="UP000287330">
    <property type="component" value="Unassembled WGS sequence"/>
</dbReference>
<evidence type="ECO:0000313" key="2">
    <source>
        <dbReference type="EMBL" id="RUO45954.1"/>
    </source>
</evidence>
<dbReference type="AlphaFoldDB" id="A0A432XB27"/>
<dbReference type="EMBL" id="PIPV01000046">
    <property type="protein sequence ID" value="RUO45954.1"/>
    <property type="molecule type" value="Genomic_DNA"/>
</dbReference>
<proteinExistence type="predicted"/>
<protein>
    <submittedName>
        <fullName evidence="2">IS110 family transposase</fullName>
    </submittedName>
</protein>
<feature type="non-terminal residue" evidence="2">
    <location>
        <position position="302"/>
    </location>
</feature>
<dbReference type="InterPro" id="IPR002525">
    <property type="entry name" value="Transp_IS110-like_N"/>
</dbReference>
<name>A0A432XB27_9GAMM</name>
<keyword evidence="3" id="KW-1185">Reference proteome</keyword>
<dbReference type="PANTHER" id="PTHR33055:SF3">
    <property type="entry name" value="PUTATIVE TRANSPOSASE FOR IS117-RELATED"/>
    <property type="match status" value="1"/>
</dbReference>
<evidence type="ECO:0000259" key="1">
    <source>
        <dbReference type="Pfam" id="PF01548"/>
    </source>
</evidence>
<dbReference type="Pfam" id="PF01548">
    <property type="entry name" value="DEDD_Tnp_IS110"/>
    <property type="match status" value="1"/>
</dbReference>
<dbReference type="GO" id="GO:0006313">
    <property type="term" value="P:DNA transposition"/>
    <property type="evidence" value="ECO:0007669"/>
    <property type="project" value="InterPro"/>
</dbReference>
<dbReference type="InterPro" id="IPR047650">
    <property type="entry name" value="Transpos_IS110"/>
</dbReference>
<gene>
    <name evidence="2" type="ORF">CWE25_13585</name>
</gene>
<evidence type="ECO:0000313" key="3">
    <source>
        <dbReference type="Proteomes" id="UP000287330"/>
    </source>
</evidence>
<dbReference type="GO" id="GO:0003677">
    <property type="term" value="F:DNA binding"/>
    <property type="evidence" value="ECO:0007669"/>
    <property type="project" value="InterPro"/>
</dbReference>
<dbReference type="GO" id="GO:0004803">
    <property type="term" value="F:transposase activity"/>
    <property type="evidence" value="ECO:0007669"/>
    <property type="project" value="InterPro"/>
</dbReference>
<accession>A0A432XB27</accession>
<dbReference type="RefSeq" id="WP_133306937.1">
    <property type="nucleotide sequence ID" value="NZ_PIPV01000046.1"/>
</dbReference>
<dbReference type="PANTHER" id="PTHR33055">
    <property type="entry name" value="TRANSPOSASE FOR INSERTION SEQUENCE ELEMENT IS1111A"/>
    <property type="match status" value="1"/>
</dbReference>
<feature type="domain" description="Transposase IS110-like N-terminal" evidence="1">
    <location>
        <begin position="12"/>
        <end position="166"/>
    </location>
</feature>
<sequence length="302" mass="34421">MVDQTAKFSAFIGLDWANQKHDVCVQVGANGKRRFEVIKNTPEFLECWLNELHSEVGGSIAVAVELTRGPIVYLLQKYPFITVFPIHALSLARYRQAFAPSGAKDDPTDAEIALDLMLKYPSKVKPLKPSSNEVRVLSHLVEQRRLLVEDKRRFVNRLINALKQYYSQPLEWFSHRDSDLFCDFLLRWPSLQELKRSRENTIREFFKSRGGNAVSLTEKRLEAIAAAVPLTHDEAVIQAHKRFVQSVIKQLKVTIDNIRTYDSEIRTLFEQMPDAAIFSSLPGTGPCLAPRLLAAIGDDRER</sequence>
<comment type="caution">
    <text evidence="2">The sequence shown here is derived from an EMBL/GenBank/DDBJ whole genome shotgun (WGS) entry which is preliminary data.</text>
</comment>